<proteinExistence type="predicted"/>
<protein>
    <submittedName>
        <fullName evidence="1">Uncharacterized protein</fullName>
    </submittedName>
</protein>
<evidence type="ECO:0000313" key="1">
    <source>
        <dbReference type="EMBL" id="SHJ28564.1"/>
    </source>
</evidence>
<gene>
    <name evidence="1" type="ORF">SAMN05444417_3481</name>
</gene>
<reference evidence="1 2" key="1">
    <citation type="submission" date="2016-11" db="EMBL/GenBank/DDBJ databases">
        <authorList>
            <person name="Jaros S."/>
            <person name="Januszkiewicz K."/>
            <person name="Wedrychowicz H."/>
        </authorList>
    </citation>
    <scope>NUCLEOTIDE SEQUENCE [LARGE SCALE GENOMIC DNA]</scope>
    <source>
        <strain evidence="1 2">DSM 100565</strain>
    </source>
</reference>
<sequence>MAAARDSMLTEVYRLVVGLDTSHPAALPHLDAIRRWQSNTAPWTDLTPDAEDEITALALLPGGTDLGGDDALRFDLSMFDIELVLLLGGTDAPQDEGDLDTIAKDLLDRRAIPAIGTHERLLRQIRNGSWWTDLTIAAVEGARRDLRGLAHLIDVPVAGGCVEP</sequence>
<dbReference type="AlphaFoldDB" id="A0A1M6I2S1"/>
<name>A0A1M6I2S1_9RHOB</name>
<dbReference type="OrthoDB" id="9803459at2"/>
<dbReference type="Proteomes" id="UP000184292">
    <property type="component" value="Unassembled WGS sequence"/>
</dbReference>
<accession>A0A1M6I2S1</accession>
<dbReference type="STRING" id="1447782.SAMN05444417_3481"/>
<organism evidence="1 2">
    <name type="scientific">Wenxinia saemankumensis</name>
    <dbReference type="NCBI Taxonomy" id="1447782"/>
    <lineage>
        <taxon>Bacteria</taxon>
        <taxon>Pseudomonadati</taxon>
        <taxon>Pseudomonadota</taxon>
        <taxon>Alphaproteobacteria</taxon>
        <taxon>Rhodobacterales</taxon>
        <taxon>Roseobacteraceae</taxon>
        <taxon>Wenxinia</taxon>
    </lineage>
</organism>
<dbReference type="EMBL" id="FQYO01000009">
    <property type="protein sequence ID" value="SHJ28564.1"/>
    <property type="molecule type" value="Genomic_DNA"/>
</dbReference>
<evidence type="ECO:0000313" key="2">
    <source>
        <dbReference type="Proteomes" id="UP000184292"/>
    </source>
</evidence>
<keyword evidence="2" id="KW-1185">Reference proteome</keyword>
<dbReference type="RefSeq" id="WP_139300615.1">
    <property type="nucleotide sequence ID" value="NZ_FQYO01000009.1"/>
</dbReference>